<proteinExistence type="predicted"/>
<dbReference type="Proteomes" id="UP001374535">
    <property type="component" value="Mitochondrion MT"/>
</dbReference>
<protein>
    <submittedName>
        <fullName evidence="2">Uncharacterized protein</fullName>
    </submittedName>
</protein>
<keyword evidence="1" id="KW-0472">Membrane</keyword>
<keyword evidence="1" id="KW-1133">Transmembrane helix</keyword>
<reference evidence="2 3" key="1">
    <citation type="journal article" date="2023" name="Life. Sci Alliance">
        <title>Evolutionary insights into 3D genome organization and epigenetic landscape of Vigna mungo.</title>
        <authorList>
            <person name="Junaid A."/>
            <person name="Singh B."/>
            <person name="Bhatia S."/>
        </authorList>
    </citation>
    <scope>NUCLEOTIDE SEQUENCE [LARGE SCALE GENOMIC DNA]</scope>
    <source>
        <strain evidence="2">Urdbean</strain>
    </source>
</reference>
<evidence type="ECO:0000313" key="3">
    <source>
        <dbReference type="Proteomes" id="UP001374535"/>
    </source>
</evidence>
<feature type="transmembrane region" description="Helical" evidence="1">
    <location>
        <begin position="27"/>
        <end position="45"/>
    </location>
</feature>
<sequence>MFWAAHLVSSAITAGSPCGCSAAYSPFAYLTLPIFFFFHISFFFLPGRLRADRCLPGGIGAPEVCPSGGLLYFLFSVYSIQCPHCVIKSSSSISLRNARSLTVSLGICLLSH</sequence>
<geneLocation type="mitochondrion" evidence="2"/>
<keyword evidence="1" id="KW-0812">Transmembrane</keyword>
<keyword evidence="2" id="KW-0496">Mitochondrion</keyword>
<accession>A0AAQ3PK93</accession>
<dbReference type="AlphaFoldDB" id="A0AAQ3PK93"/>
<evidence type="ECO:0000313" key="2">
    <source>
        <dbReference type="EMBL" id="WVZ26918.1"/>
    </source>
</evidence>
<gene>
    <name evidence="2" type="ORF">V8G54_000086</name>
</gene>
<keyword evidence="3" id="KW-1185">Reference proteome</keyword>
<dbReference type="EMBL" id="CP144701">
    <property type="protein sequence ID" value="WVZ26918.1"/>
    <property type="molecule type" value="Genomic_DNA"/>
</dbReference>
<evidence type="ECO:0000256" key="1">
    <source>
        <dbReference type="SAM" id="Phobius"/>
    </source>
</evidence>
<organism evidence="2 3">
    <name type="scientific">Vigna mungo</name>
    <name type="common">Black gram</name>
    <name type="synonym">Phaseolus mungo</name>
    <dbReference type="NCBI Taxonomy" id="3915"/>
    <lineage>
        <taxon>Eukaryota</taxon>
        <taxon>Viridiplantae</taxon>
        <taxon>Streptophyta</taxon>
        <taxon>Embryophyta</taxon>
        <taxon>Tracheophyta</taxon>
        <taxon>Spermatophyta</taxon>
        <taxon>Magnoliopsida</taxon>
        <taxon>eudicotyledons</taxon>
        <taxon>Gunneridae</taxon>
        <taxon>Pentapetalae</taxon>
        <taxon>rosids</taxon>
        <taxon>fabids</taxon>
        <taxon>Fabales</taxon>
        <taxon>Fabaceae</taxon>
        <taxon>Papilionoideae</taxon>
        <taxon>50 kb inversion clade</taxon>
        <taxon>NPAAA clade</taxon>
        <taxon>indigoferoid/millettioid clade</taxon>
        <taxon>Phaseoleae</taxon>
        <taxon>Vigna</taxon>
    </lineage>
</organism>
<name>A0AAQ3PK93_VIGMU</name>